<dbReference type="EMBL" id="MCGO01000028">
    <property type="protein sequence ID" value="ORY42557.1"/>
    <property type="molecule type" value="Genomic_DNA"/>
</dbReference>
<feature type="domain" description="CinA C-terminal" evidence="1">
    <location>
        <begin position="11"/>
        <end position="71"/>
    </location>
</feature>
<dbReference type="Proteomes" id="UP000193642">
    <property type="component" value="Unassembled WGS sequence"/>
</dbReference>
<keyword evidence="3" id="KW-1185">Reference proteome</keyword>
<evidence type="ECO:0000259" key="1">
    <source>
        <dbReference type="Pfam" id="PF02464"/>
    </source>
</evidence>
<organism evidence="2 3">
    <name type="scientific">Rhizoclosmatium globosum</name>
    <dbReference type="NCBI Taxonomy" id="329046"/>
    <lineage>
        <taxon>Eukaryota</taxon>
        <taxon>Fungi</taxon>
        <taxon>Fungi incertae sedis</taxon>
        <taxon>Chytridiomycota</taxon>
        <taxon>Chytridiomycota incertae sedis</taxon>
        <taxon>Chytridiomycetes</taxon>
        <taxon>Chytridiales</taxon>
        <taxon>Chytriomycetaceae</taxon>
        <taxon>Rhizoclosmatium</taxon>
    </lineage>
</organism>
<dbReference type="OrthoDB" id="2350783at2759"/>
<evidence type="ECO:0000313" key="3">
    <source>
        <dbReference type="Proteomes" id="UP000193642"/>
    </source>
</evidence>
<evidence type="ECO:0000313" key="2">
    <source>
        <dbReference type="EMBL" id="ORY42557.1"/>
    </source>
</evidence>
<dbReference type="SUPFAM" id="SSF142433">
    <property type="entry name" value="CinA-like"/>
    <property type="match status" value="1"/>
</dbReference>
<sequence>MATTPSIPRLLLLLSKRDQTLATAESITAGLISAALTDIAGASKIFKGGIVAYSDEVKHDVLGVPTIIFRDEEHSSSFFLCRS</sequence>
<gene>
    <name evidence="2" type="ORF">BCR33DRAFT_786283</name>
</gene>
<dbReference type="Gene3D" id="3.90.950.20">
    <property type="entry name" value="CinA-like"/>
    <property type="match status" value="1"/>
</dbReference>
<name>A0A1Y2C6Q0_9FUNG</name>
<accession>A0A1Y2C6Q0</accession>
<dbReference type="Pfam" id="PF02464">
    <property type="entry name" value="CinA"/>
    <property type="match status" value="1"/>
</dbReference>
<dbReference type="AlphaFoldDB" id="A0A1Y2C6Q0"/>
<dbReference type="InterPro" id="IPR036653">
    <property type="entry name" value="CinA-like_C"/>
</dbReference>
<dbReference type="InterPro" id="IPR008136">
    <property type="entry name" value="CinA_C"/>
</dbReference>
<reference evidence="2 3" key="1">
    <citation type="submission" date="2016-07" db="EMBL/GenBank/DDBJ databases">
        <title>Pervasive Adenine N6-methylation of Active Genes in Fungi.</title>
        <authorList>
            <consortium name="DOE Joint Genome Institute"/>
            <person name="Mondo S.J."/>
            <person name="Dannebaum R.O."/>
            <person name="Kuo R.C."/>
            <person name="Labutti K."/>
            <person name="Haridas S."/>
            <person name="Kuo A."/>
            <person name="Salamov A."/>
            <person name="Ahrendt S.R."/>
            <person name="Lipzen A."/>
            <person name="Sullivan W."/>
            <person name="Andreopoulos W.B."/>
            <person name="Clum A."/>
            <person name="Lindquist E."/>
            <person name="Daum C."/>
            <person name="Ramamoorthy G.K."/>
            <person name="Gryganskyi A."/>
            <person name="Culley D."/>
            <person name="Magnuson J.K."/>
            <person name="James T.Y."/>
            <person name="O'Malley M.A."/>
            <person name="Stajich J.E."/>
            <person name="Spatafora J.W."/>
            <person name="Visel A."/>
            <person name="Grigoriev I.V."/>
        </authorList>
    </citation>
    <scope>NUCLEOTIDE SEQUENCE [LARGE SCALE GENOMIC DNA]</scope>
    <source>
        <strain evidence="2 3">JEL800</strain>
    </source>
</reference>
<proteinExistence type="predicted"/>
<protein>
    <submittedName>
        <fullName evidence="2">CinA-domain-containing protein</fullName>
    </submittedName>
</protein>
<comment type="caution">
    <text evidence="2">The sequence shown here is derived from an EMBL/GenBank/DDBJ whole genome shotgun (WGS) entry which is preliminary data.</text>
</comment>